<sequence length="556" mass="61595">MSFSSAIVLTDLNDFITPSQACIKPTLIKTVADSKSISTVQSDSLGNYYEVTKEGTQTKLEAAAISLTDCLSCSGCVTSAEAILITQQSHKEIYNTIEANSALAKDQRAQICISICPQSRASLAAKYNLTTRQIRRRLTWFFKDHFKMDHVLDTAFSRDFALLESAHEFVRRYKARSDTSLLQHMPMITSACPGWICYAEKTHSAILPLIDTTKSPQQIMGSLVKDYYANQLNVNPDRIYHITVMPCYDKKLEASRQDFYNDIYKTRDVDCVISTGEVERMIQEEGLDISTMQETEEDLIFGAHGRSEGSSSGGYLAYVMRFSAKALFGVDLTPLDIQEGTNGITIVAGRNPDSTDVLFTPPGFDEPALRFAYSYGFRNIQNLIRKVKPGKPATTLLNPRRVRSSTALASGKYNYVEVMACPSGCINGGGQLKPEPQLKSEKTQTFESKDSVNTIELDLEIQSTAQPPLIESTASASSLTTDGTLSGKQWISRAESMYRSADESIELPETNAVIKRLYAEWLGGEDTEKSRKMLHTGYHSVEPLTSSTTAGLITKW</sequence>
<dbReference type="Pfam" id="PF02256">
    <property type="entry name" value="Fe_hyd_SSU"/>
    <property type="match status" value="1"/>
</dbReference>
<dbReference type="SMART" id="SM00902">
    <property type="entry name" value="Fe_hyd_SSU"/>
    <property type="match status" value="1"/>
</dbReference>
<dbReference type="SUPFAM" id="SSF53920">
    <property type="entry name" value="Fe-only hydrogenase"/>
    <property type="match status" value="1"/>
</dbReference>
<dbReference type="FunCoup" id="F4NS86">
    <property type="interactions" value="60"/>
</dbReference>
<dbReference type="GO" id="GO:0097361">
    <property type="term" value="C:cytosolic [4Fe-4S] assembly targeting complex"/>
    <property type="evidence" value="ECO:0000318"/>
    <property type="project" value="GO_Central"/>
</dbReference>
<dbReference type="OMA" id="GYLHHVL"/>
<evidence type="ECO:0000313" key="5">
    <source>
        <dbReference type="Proteomes" id="UP000007241"/>
    </source>
</evidence>
<keyword evidence="5" id="KW-1185">Reference proteome</keyword>
<dbReference type="InterPro" id="IPR036991">
    <property type="entry name" value="Fe_hydrogenase_ssu_sf"/>
</dbReference>
<comment type="similarity">
    <text evidence="1">Belongs to the NARF family.</text>
</comment>
<dbReference type="AlphaFoldDB" id="F4NS86"/>
<dbReference type="EMBL" id="GL882879">
    <property type="protein sequence ID" value="EGF83807.1"/>
    <property type="molecule type" value="Genomic_DNA"/>
</dbReference>
<evidence type="ECO:0000256" key="2">
    <source>
        <dbReference type="ARBA" id="ARBA00022485"/>
    </source>
</evidence>
<dbReference type="InterPro" id="IPR050340">
    <property type="entry name" value="Cytosolic_Fe-S_CAF"/>
</dbReference>
<accession>F4NS86</accession>
<keyword evidence="2" id="KW-0004">4Fe-4S</keyword>
<dbReference type="Gene3D" id="4.10.260.20">
    <property type="entry name" value="Iron hydrogenase, small subunit"/>
    <property type="match status" value="1"/>
</dbReference>
<dbReference type="Proteomes" id="UP000007241">
    <property type="component" value="Unassembled WGS sequence"/>
</dbReference>
<keyword evidence="2" id="KW-0479">Metal-binding</keyword>
<dbReference type="InParanoid" id="F4NS86"/>
<protein>
    <recommendedName>
        <fullName evidence="3">Iron hydrogenase small subunit domain-containing protein</fullName>
    </recommendedName>
</protein>
<dbReference type="Gene3D" id="3.40.50.1780">
    <property type="match status" value="1"/>
</dbReference>
<dbReference type="GeneID" id="18237615"/>
<evidence type="ECO:0000256" key="1">
    <source>
        <dbReference type="ARBA" id="ARBA00006596"/>
    </source>
</evidence>
<keyword evidence="2" id="KW-0411">Iron-sulfur</keyword>
<dbReference type="InterPro" id="IPR009016">
    <property type="entry name" value="Fe_hydrogenase"/>
</dbReference>
<dbReference type="PANTHER" id="PTHR11615">
    <property type="entry name" value="NITRATE, FORMATE, IRON DEHYDROGENASE"/>
    <property type="match status" value="1"/>
</dbReference>
<dbReference type="Pfam" id="PF02906">
    <property type="entry name" value="Fe_hyd_lg_C"/>
    <property type="match status" value="1"/>
</dbReference>
<name>F4NS86_BATDJ</name>
<proteinExistence type="inferred from homology"/>
<dbReference type="Gene3D" id="3.40.950.10">
    <property type="entry name" value="Fe-only Hydrogenase (Larger Subunit), Chain L, domain 3"/>
    <property type="match status" value="1"/>
</dbReference>
<dbReference type="InterPro" id="IPR004108">
    <property type="entry name" value="Fe_hydrogenase_lsu_C"/>
</dbReference>
<gene>
    <name evidence="4" type="ORF">BATDEDRAFT_21296</name>
</gene>
<reference evidence="4 5" key="1">
    <citation type="submission" date="2009-12" db="EMBL/GenBank/DDBJ databases">
        <title>The draft genome of Batrachochytrium dendrobatidis.</title>
        <authorList>
            <consortium name="US DOE Joint Genome Institute (JGI-PGF)"/>
            <person name="Kuo A."/>
            <person name="Salamov A."/>
            <person name="Schmutz J."/>
            <person name="Lucas S."/>
            <person name="Pitluck S."/>
            <person name="Rosenblum E."/>
            <person name="Stajich J."/>
            <person name="Eisen M."/>
            <person name="Grigoriev I.V."/>
        </authorList>
    </citation>
    <scope>NUCLEOTIDE SEQUENCE [LARGE SCALE GENOMIC DNA]</scope>
    <source>
        <strain evidence="5">JAM81 / FGSC 10211</strain>
    </source>
</reference>
<dbReference type="STRING" id="684364.F4NS86"/>
<evidence type="ECO:0000259" key="3">
    <source>
        <dbReference type="SMART" id="SM00902"/>
    </source>
</evidence>
<dbReference type="GO" id="GO:0051539">
    <property type="term" value="F:4 iron, 4 sulfur cluster binding"/>
    <property type="evidence" value="ECO:0007669"/>
    <property type="project" value="UniProtKB-KW"/>
</dbReference>
<feature type="domain" description="Iron hydrogenase small subunit" evidence="3">
    <location>
        <begin position="484"/>
        <end position="542"/>
    </location>
</feature>
<dbReference type="RefSeq" id="XP_006675248.1">
    <property type="nucleotide sequence ID" value="XM_006675185.1"/>
</dbReference>
<dbReference type="HOGENOM" id="CLU_018240_0_0_1"/>
<dbReference type="InterPro" id="IPR003149">
    <property type="entry name" value="Fe_hydrogenase_ssu"/>
</dbReference>
<organism evidence="4 5">
    <name type="scientific">Batrachochytrium dendrobatidis (strain JAM81 / FGSC 10211)</name>
    <name type="common">Frog chytrid fungus</name>
    <dbReference type="NCBI Taxonomy" id="684364"/>
    <lineage>
        <taxon>Eukaryota</taxon>
        <taxon>Fungi</taxon>
        <taxon>Fungi incertae sedis</taxon>
        <taxon>Chytridiomycota</taxon>
        <taxon>Chytridiomycota incertae sedis</taxon>
        <taxon>Chytridiomycetes</taxon>
        <taxon>Rhizophydiales</taxon>
        <taxon>Rhizophydiales incertae sedis</taxon>
        <taxon>Batrachochytrium</taxon>
    </lineage>
</organism>
<evidence type="ECO:0000313" key="4">
    <source>
        <dbReference type="EMBL" id="EGF83807.1"/>
    </source>
</evidence>
<keyword evidence="2" id="KW-0408">Iron</keyword>
<dbReference type="OrthoDB" id="10253113at2759"/>